<feature type="chain" id="PRO_5021324498" evidence="1">
    <location>
        <begin position="18"/>
        <end position="124"/>
    </location>
</feature>
<dbReference type="PANTHER" id="PTHR46221">
    <property type="entry name" value="FERM AND PDZ DOMAIN-CONTAINING PROTEIN FAMILY MEMBER"/>
    <property type="match status" value="1"/>
</dbReference>
<evidence type="ECO:0000313" key="3">
    <source>
        <dbReference type="EMBL" id="TNN47704.1"/>
    </source>
</evidence>
<keyword evidence="4" id="KW-1185">Reference proteome</keyword>
<proteinExistence type="predicted"/>
<reference evidence="3 4" key="1">
    <citation type="submission" date="2019-03" db="EMBL/GenBank/DDBJ databases">
        <title>First draft genome of Liparis tanakae, snailfish: a comprehensive survey of snailfish specific genes.</title>
        <authorList>
            <person name="Kim W."/>
            <person name="Song I."/>
            <person name="Jeong J.-H."/>
            <person name="Kim D."/>
            <person name="Kim S."/>
            <person name="Ryu S."/>
            <person name="Song J.Y."/>
            <person name="Lee S.K."/>
        </authorList>
    </citation>
    <scope>NUCLEOTIDE SEQUENCE [LARGE SCALE GENOMIC DNA]</scope>
    <source>
        <tissue evidence="3">Muscle</tissue>
    </source>
</reference>
<comment type="caution">
    <text evidence="3">The sequence shown here is derived from an EMBL/GenBank/DDBJ whole genome shotgun (WGS) entry which is preliminary data.</text>
</comment>
<organism evidence="3 4">
    <name type="scientific">Liparis tanakae</name>
    <name type="common">Tanaka's snailfish</name>
    <dbReference type="NCBI Taxonomy" id="230148"/>
    <lineage>
        <taxon>Eukaryota</taxon>
        <taxon>Metazoa</taxon>
        <taxon>Chordata</taxon>
        <taxon>Craniata</taxon>
        <taxon>Vertebrata</taxon>
        <taxon>Euteleostomi</taxon>
        <taxon>Actinopterygii</taxon>
        <taxon>Neopterygii</taxon>
        <taxon>Teleostei</taxon>
        <taxon>Neoteleostei</taxon>
        <taxon>Acanthomorphata</taxon>
        <taxon>Eupercaria</taxon>
        <taxon>Perciformes</taxon>
        <taxon>Cottioidei</taxon>
        <taxon>Cottales</taxon>
        <taxon>Liparidae</taxon>
        <taxon>Liparis</taxon>
    </lineage>
</organism>
<feature type="domain" description="FERM" evidence="2">
    <location>
        <begin position="1"/>
        <end position="124"/>
    </location>
</feature>
<accession>A0A4Z2G4J9</accession>
<dbReference type="OrthoDB" id="5859304at2759"/>
<evidence type="ECO:0000313" key="4">
    <source>
        <dbReference type="Proteomes" id="UP000314294"/>
    </source>
</evidence>
<protein>
    <submittedName>
        <fullName evidence="3">FERM and PDZ domain-containing protein 4</fullName>
    </submittedName>
</protein>
<dbReference type="SUPFAM" id="SSF50729">
    <property type="entry name" value="PH domain-like"/>
    <property type="match status" value="1"/>
</dbReference>
<feature type="signal peptide" evidence="1">
    <location>
        <begin position="1"/>
        <end position="17"/>
    </location>
</feature>
<dbReference type="AlphaFoldDB" id="A0A4Z2G4J9"/>
<evidence type="ECO:0000259" key="2">
    <source>
        <dbReference type="PROSITE" id="PS50057"/>
    </source>
</evidence>
<dbReference type="InterPro" id="IPR000299">
    <property type="entry name" value="FERM_domain"/>
</dbReference>
<evidence type="ECO:0000256" key="1">
    <source>
        <dbReference type="SAM" id="SignalP"/>
    </source>
</evidence>
<dbReference type="Proteomes" id="UP000314294">
    <property type="component" value="Unassembled WGS sequence"/>
</dbReference>
<sequence>MLTNVFLLSLQLTGLQAKVHYLRYLSELRLYGGREFISILLQGEKQTEVTLLVGPRYGISHVINLRTNLVALLADFSHPITLIMEASDAMNLACLTAGYYRLLVDSRRSIFSMPYSNSAEDTGE</sequence>
<name>A0A4Z2G4J9_9TELE</name>
<keyword evidence="1" id="KW-0732">Signal</keyword>
<gene>
    <name evidence="3" type="primary">Frmpd4_1</name>
    <name evidence="3" type="ORF">EYF80_042081</name>
</gene>
<dbReference type="EMBL" id="SRLO01000727">
    <property type="protein sequence ID" value="TNN47704.1"/>
    <property type="molecule type" value="Genomic_DNA"/>
</dbReference>
<dbReference type="PANTHER" id="PTHR46221:SF4">
    <property type="entry name" value="FERM AND PDZ DOMAIN-CONTAINING PROTEIN 4"/>
    <property type="match status" value="1"/>
</dbReference>
<dbReference type="PROSITE" id="PS50057">
    <property type="entry name" value="FERM_3"/>
    <property type="match status" value="1"/>
</dbReference>